<dbReference type="AlphaFoldDB" id="A0A3A8EGJ1"/>
<dbReference type="RefSeq" id="WP_120401267.1">
    <property type="nucleotide sequence ID" value="NZ_RAXV01000002.1"/>
</dbReference>
<dbReference type="EMBL" id="RAXV01000002">
    <property type="protein sequence ID" value="RKG34062.1"/>
    <property type="molecule type" value="Genomic_DNA"/>
</dbReference>
<comment type="caution">
    <text evidence="1">The sequence shown here is derived from an EMBL/GenBank/DDBJ whole genome shotgun (WGS) entry which is preliminary data.</text>
</comment>
<sequence>MLNKLSALFKSNKPDPEQLYLEEHHIQFEEGKGYIVAGAVLNETLAARLAYLSNRRLQSFDDLQALYNTAMIINEKIDLEIANQRYAAHLGNTEENLLAFKQIVKLLNDYYRNFKRARK</sequence>
<dbReference type="OrthoDB" id="6707756at2"/>
<proteinExistence type="predicted"/>
<name>A0A3A8EGJ1_9GAMM</name>
<evidence type="ECO:0000313" key="1">
    <source>
        <dbReference type="EMBL" id="RKG34062.1"/>
    </source>
</evidence>
<dbReference type="Proteomes" id="UP000282388">
    <property type="component" value="Unassembled WGS sequence"/>
</dbReference>
<gene>
    <name evidence="1" type="ORF">D7V32_02070</name>
</gene>
<accession>A0A3A8EGJ1</accession>
<reference evidence="1 2" key="1">
    <citation type="submission" date="2018-09" db="EMBL/GenBank/DDBJ databases">
        <title>The draft genome of Acinetobacter spp. strains.</title>
        <authorList>
            <person name="Qin J."/>
            <person name="Feng Y."/>
            <person name="Zong Z."/>
        </authorList>
    </citation>
    <scope>NUCLEOTIDE SEQUENCE [LARGE SCALE GENOMIC DNA]</scope>
    <source>
        <strain evidence="1 2">WCHAc060012</strain>
    </source>
</reference>
<protein>
    <submittedName>
        <fullName evidence="1">Uncharacterized protein</fullName>
    </submittedName>
</protein>
<keyword evidence="2" id="KW-1185">Reference proteome</keyword>
<evidence type="ECO:0000313" key="2">
    <source>
        <dbReference type="Proteomes" id="UP000282388"/>
    </source>
</evidence>
<organism evidence="1 2">
    <name type="scientific">Acinetobacter tianfuensis</name>
    <dbReference type="NCBI Taxonomy" id="2419603"/>
    <lineage>
        <taxon>Bacteria</taxon>
        <taxon>Pseudomonadati</taxon>
        <taxon>Pseudomonadota</taxon>
        <taxon>Gammaproteobacteria</taxon>
        <taxon>Moraxellales</taxon>
        <taxon>Moraxellaceae</taxon>
        <taxon>Acinetobacter</taxon>
    </lineage>
</organism>